<dbReference type="InterPro" id="IPR036974">
    <property type="entry name" value="PUA_sf"/>
</dbReference>
<evidence type="ECO:0000256" key="5">
    <source>
        <dbReference type="ARBA" id="ARBA00022691"/>
    </source>
</evidence>
<sequence length="404" mass="44606">MNYPKIFLQKGRDEAVRRFHPWVFSGAVARRESASPDNSIDDGDIVEVYTNKETYLGTGHFHDGSIQVRLFSFAAHTNGQPIVPDVAFWEQKFIQIRSVRASVIPPQTNCYRLIHGEGDGCSGLIIDMYDGVAVLQAHSIGMHRQRQPIVEALQRVFGNELVAVYDKSAETLPDQYAAGVQNGYRYGRAETPRAVRENGHTFLVDWITGQKTGFFLDQRDNRQLLARYAPGKSVLNAFCYSGGFSVYALAAGASAVHSVDVSKKAIDLTNQNVAANPGFAGTHESIVADVMDYLKEPGTLQYDIVVLDPPAYAKSLSARHRAVQGYKRLNVEGLKKVAPGGILFTFSCSQVVDRELFYNTIVAAAIEAGRQVRVLHHLSQPADHPVSLFHPEGGYLKGLVLWVE</sequence>
<dbReference type="CDD" id="cd21153">
    <property type="entry name" value="PUA_RlmI"/>
    <property type="match status" value="1"/>
</dbReference>
<dbReference type="SUPFAM" id="SSF53335">
    <property type="entry name" value="S-adenosyl-L-methionine-dependent methyltransferases"/>
    <property type="match status" value="1"/>
</dbReference>
<evidence type="ECO:0000313" key="9">
    <source>
        <dbReference type="EMBL" id="MBO0951500.1"/>
    </source>
</evidence>
<dbReference type="GO" id="GO:0008168">
    <property type="term" value="F:methyltransferase activity"/>
    <property type="evidence" value="ECO:0007669"/>
    <property type="project" value="UniProtKB-KW"/>
</dbReference>
<protein>
    <submittedName>
        <fullName evidence="9">Class I SAM-dependent rRNA methyltransferase</fullName>
    </submittedName>
</protein>
<evidence type="ECO:0000256" key="4">
    <source>
        <dbReference type="ARBA" id="ARBA00022679"/>
    </source>
</evidence>
<dbReference type="InterPro" id="IPR029063">
    <property type="entry name" value="SAM-dependent_MTases_sf"/>
</dbReference>
<name>A0ABS3JNB1_9BACT</name>
<dbReference type="InterPro" id="IPR015947">
    <property type="entry name" value="PUA-like_sf"/>
</dbReference>
<evidence type="ECO:0000313" key="10">
    <source>
        <dbReference type="Proteomes" id="UP000664628"/>
    </source>
</evidence>
<dbReference type="Proteomes" id="UP000664628">
    <property type="component" value="Unassembled WGS sequence"/>
</dbReference>
<reference evidence="9 10" key="1">
    <citation type="submission" date="2021-03" db="EMBL/GenBank/DDBJ databases">
        <title>Fibrella sp. HMF5405 genome sequencing and assembly.</title>
        <authorList>
            <person name="Kang H."/>
            <person name="Kim H."/>
            <person name="Bae S."/>
            <person name="Joh K."/>
        </authorList>
    </citation>
    <scope>NUCLEOTIDE SEQUENCE [LARGE SCALE GENOMIC DNA]</scope>
    <source>
        <strain evidence="9 10">HMF5405</strain>
    </source>
</reference>
<dbReference type="Gene3D" id="2.30.130.10">
    <property type="entry name" value="PUA domain"/>
    <property type="match status" value="1"/>
</dbReference>
<dbReference type="RefSeq" id="WP_207331457.1">
    <property type="nucleotide sequence ID" value="NZ_JAFMYW010000008.1"/>
</dbReference>
<evidence type="ECO:0000256" key="3">
    <source>
        <dbReference type="ARBA" id="ARBA00022603"/>
    </source>
</evidence>
<keyword evidence="4" id="KW-0808">Transferase</keyword>
<keyword evidence="5" id="KW-0949">S-adenosyl-L-methionine</keyword>
<feature type="domain" description="S-adenosylmethionine-dependent methyltransferase" evidence="7">
    <location>
        <begin position="186"/>
        <end position="355"/>
    </location>
</feature>
<dbReference type="GO" id="GO:0032259">
    <property type="term" value="P:methylation"/>
    <property type="evidence" value="ECO:0007669"/>
    <property type="project" value="UniProtKB-KW"/>
</dbReference>
<dbReference type="PROSITE" id="PS50890">
    <property type="entry name" value="PUA"/>
    <property type="match status" value="1"/>
</dbReference>
<dbReference type="InterPro" id="IPR019614">
    <property type="entry name" value="SAM-dep_methyl-trfase"/>
</dbReference>
<evidence type="ECO:0000256" key="6">
    <source>
        <dbReference type="ARBA" id="ARBA00038091"/>
    </source>
</evidence>
<keyword evidence="3 9" id="KW-0489">Methyltransferase</keyword>
<comment type="subcellular location">
    <subcellularLocation>
        <location evidence="1">Cytoplasm</location>
    </subcellularLocation>
</comment>
<dbReference type="SUPFAM" id="SSF88697">
    <property type="entry name" value="PUA domain-like"/>
    <property type="match status" value="1"/>
</dbReference>
<dbReference type="EMBL" id="JAFMYW010000008">
    <property type="protein sequence ID" value="MBO0951500.1"/>
    <property type="molecule type" value="Genomic_DNA"/>
</dbReference>
<evidence type="ECO:0000259" key="8">
    <source>
        <dbReference type="Pfam" id="PF17785"/>
    </source>
</evidence>
<dbReference type="Gene3D" id="3.30.750.80">
    <property type="entry name" value="RNA methyltransferase domain (HRMD) like"/>
    <property type="match status" value="1"/>
</dbReference>
<evidence type="ECO:0000256" key="2">
    <source>
        <dbReference type="ARBA" id="ARBA00022490"/>
    </source>
</evidence>
<comment type="similarity">
    <text evidence="6">Belongs to the methyltransferase superfamily. RlmI family.</text>
</comment>
<dbReference type="PANTHER" id="PTHR42873">
    <property type="entry name" value="RIBOSOMAL RNA LARGE SUBUNIT METHYLTRANSFERASE"/>
    <property type="match status" value="1"/>
</dbReference>
<dbReference type="CDD" id="cd11572">
    <property type="entry name" value="RlmI_M_like"/>
    <property type="match status" value="1"/>
</dbReference>
<dbReference type="CDD" id="cd02440">
    <property type="entry name" value="AdoMet_MTases"/>
    <property type="match status" value="1"/>
</dbReference>
<dbReference type="Pfam" id="PF10672">
    <property type="entry name" value="Methyltrans_SAM"/>
    <property type="match status" value="1"/>
</dbReference>
<evidence type="ECO:0000259" key="7">
    <source>
        <dbReference type="Pfam" id="PF10672"/>
    </source>
</evidence>
<comment type="caution">
    <text evidence="9">The sequence shown here is derived from an EMBL/GenBank/DDBJ whole genome shotgun (WGS) entry which is preliminary data.</text>
</comment>
<feature type="domain" description="RlmI-like PUA" evidence="8">
    <location>
        <begin position="6"/>
        <end position="73"/>
    </location>
</feature>
<evidence type="ECO:0000256" key="1">
    <source>
        <dbReference type="ARBA" id="ARBA00004496"/>
    </source>
</evidence>
<gene>
    <name evidence="9" type="ORF">J2I46_23150</name>
</gene>
<accession>A0ABS3JNB1</accession>
<dbReference type="Pfam" id="PF17785">
    <property type="entry name" value="PUA_3"/>
    <property type="match status" value="1"/>
</dbReference>
<dbReference type="InterPro" id="IPR041532">
    <property type="entry name" value="RlmI-like_PUA"/>
</dbReference>
<keyword evidence="10" id="KW-1185">Reference proteome</keyword>
<organism evidence="9 10">
    <name type="scientific">Fibrella forsythiae</name>
    <dbReference type="NCBI Taxonomy" id="2817061"/>
    <lineage>
        <taxon>Bacteria</taxon>
        <taxon>Pseudomonadati</taxon>
        <taxon>Bacteroidota</taxon>
        <taxon>Cytophagia</taxon>
        <taxon>Cytophagales</taxon>
        <taxon>Spirosomataceae</taxon>
        <taxon>Fibrella</taxon>
    </lineage>
</organism>
<proteinExistence type="inferred from homology"/>
<keyword evidence="2" id="KW-0963">Cytoplasm</keyword>
<dbReference type="Gene3D" id="3.40.50.150">
    <property type="entry name" value="Vaccinia Virus protein VP39"/>
    <property type="match status" value="1"/>
</dbReference>
<dbReference type="PANTHER" id="PTHR42873:SF1">
    <property type="entry name" value="S-ADENOSYLMETHIONINE-DEPENDENT METHYLTRANSFERASE DOMAIN-CONTAINING PROTEIN"/>
    <property type="match status" value="1"/>
</dbReference>